<dbReference type="PANTHER" id="PTHR43876:SF8">
    <property type="entry name" value="2-OCTAPRENYL-6-METHOXYPHENOL HYDROXYLASE"/>
    <property type="match status" value="1"/>
</dbReference>
<dbReference type="InterPro" id="IPR036188">
    <property type="entry name" value="FAD/NAD-bd_sf"/>
</dbReference>
<dbReference type="Proteomes" id="UP000198729">
    <property type="component" value="Unassembled WGS sequence"/>
</dbReference>
<feature type="domain" description="FAD-binding" evidence="9">
    <location>
        <begin position="25"/>
        <end position="355"/>
    </location>
</feature>
<dbReference type="Pfam" id="PF01494">
    <property type="entry name" value="FAD_binding_3"/>
    <property type="match status" value="1"/>
</dbReference>
<keyword evidence="5" id="KW-0274">FAD</keyword>
<gene>
    <name evidence="10" type="ORF">NSMM_400064</name>
</gene>
<dbReference type="EMBL" id="FMWO01000048">
    <property type="protein sequence ID" value="SCZ85586.1"/>
    <property type="molecule type" value="Genomic_DNA"/>
</dbReference>
<evidence type="ECO:0000256" key="6">
    <source>
        <dbReference type="ARBA" id="ARBA00023002"/>
    </source>
</evidence>
<organism evidence="10 11">
    <name type="scientific">Nitrosomonas mobilis</name>
    <dbReference type="NCBI Taxonomy" id="51642"/>
    <lineage>
        <taxon>Bacteria</taxon>
        <taxon>Pseudomonadati</taxon>
        <taxon>Pseudomonadota</taxon>
        <taxon>Betaproteobacteria</taxon>
        <taxon>Nitrosomonadales</taxon>
        <taxon>Nitrosomonadaceae</taxon>
        <taxon>Nitrosomonas</taxon>
    </lineage>
</organism>
<evidence type="ECO:0000313" key="10">
    <source>
        <dbReference type="EMBL" id="SCZ85586.1"/>
    </source>
</evidence>
<dbReference type="UniPathway" id="UPA00232"/>
<dbReference type="GO" id="GO:0008681">
    <property type="term" value="F:2-octaprenyl-6-methoxyphenol hydroxylase activity"/>
    <property type="evidence" value="ECO:0007669"/>
    <property type="project" value="TreeGrafter"/>
</dbReference>
<evidence type="ECO:0000256" key="7">
    <source>
        <dbReference type="ARBA" id="ARBA00023033"/>
    </source>
</evidence>
<keyword evidence="4" id="KW-0285">Flavoprotein</keyword>
<dbReference type="Gene3D" id="3.50.50.60">
    <property type="entry name" value="FAD/NAD(P)-binding domain"/>
    <property type="match status" value="2"/>
</dbReference>
<protein>
    <submittedName>
        <fullName evidence="10">2-octaprenyl-6-methoxyphenol hydroxylase</fullName>
        <ecNumber evidence="10">1.14.13.-</ecNumber>
    </submittedName>
</protein>
<name>A0A1G5SEF9_9PROT</name>
<dbReference type="AlphaFoldDB" id="A0A1G5SEF9"/>
<dbReference type="InterPro" id="IPR051205">
    <property type="entry name" value="UbiH/COQ6_monooxygenase"/>
</dbReference>
<keyword evidence="11" id="KW-1185">Reference proteome</keyword>
<feature type="region of interest" description="Disordered" evidence="8">
    <location>
        <begin position="1"/>
        <end position="20"/>
    </location>
</feature>
<comment type="pathway">
    <text evidence="2">Cofactor biosynthesis; ubiquinone biosynthesis.</text>
</comment>
<dbReference type="EC" id="1.14.13.-" evidence="10"/>
<dbReference type="PANTHER" id="PTHR43876">
    <property type="entry name" value="UBIQUINONE BIOSYNTHESIS MONOOXYGENASE COQ6, MITOCHONDRIAL"/>
    <property type="match status" value="1"/>
</dbReference>
<evidence type="ECO:0000256" key="3">
    <source>
        <dbReference type="ARBA" id="ARBA00005349"/>
    </source>
</evidence>
<dbReference type="PROSITE" id="PS01304">
    <property type="entry name" value="UBIH"/>
    <property type="match status" value="1"/>
</dbReference>
<comment type="similarity">
    <text evidence="3">Belongs to the UbiH/COQ6 family.</text>
</comment>
<proteinExistence type="inferred from homology"/>
<sequence length="410" mass="44455">MPDRQAIAMSSNSPEKPDINPERHIDVLIAGGGPVGMALALALQEYDYSVLLLETRALPEAVDDPRPLALSYGSRLILQRLGVWEKLTQPTPILAVHITNRGHSGQTHLTPDDAGVPALGYVVNYHELYTALRSLIQQGQTDYQTGAQVTSFQTNAQRASVLYQQNGTSRLVSTGLLVLADGGKLAEQVPEVNYQIHDYNQSAIIANLKAGSPERGAAFEHFTLDGPLALLPSGGGYALVWTLPAEKTETILQLEDQAFLSQLQDSFGNRLGNFVATGKRTSFPLILKHASNVTSRRTVLIGNAAQTLHPVAGQGFNLGLRDAWELADEISQSLPGGANEVGSPRMLARYNKRRRIDREGGRLFTDSLVKLFTLNLSLLQTATGLGLAALDHLPPARRFVARRMVFGARG</sequence>
<dbReference type="STRING" id="51642.NSMM_400064"/>
<evidence type="ECO:0000256" key="2">
    <source>
        <dbReference type="ARBA" id="ARBA00004749"/>
    </source>
</evidence>
<evidence type="ECO:0000256" key="8">
    <source>
        <dbReference type="SAM" id="MobiDB-lite"/>
    </source>
</evidence>
<dbReference type="GO" id="GO:0006744">
    <property type="term" value="P:ubiquinone biosynthetic process"/>
    <property type="evidence" value="ECO:0007669"/>
    <property type="project" value="UniProtKB-UniPathway"/>
</dbReference>
<dbReference type="InterPro" id="IPR010971">
    <property type="entry name" value="UbiH/COQ6"/>
</dbReference>
<evidence type="ECO:0000256" key="1">
    <source>
        <dbReference type="ARBA" id="ARBA00001974"/>
    </source>
</evidence>
<dbReference type="InterPro" id="IPR018168">
    <property type="entry name" value="Ubi_Hdrlase_CS"/>
</dbReference>
<accession>A0A1G5SEF9</accession>
<evidence type="ECO:0000313" key="11">
    <source>
        <dbReference type="Proteomes" id="UP000198729"/>
    </source>
</evidence>
<evidence type="ECO:0000256" key="4">
    <source>
        <dbReference type="ARBA" id="ARBA00022630"/>
    </source>
</evidence>
<dbReference type="SUPFAM" id="SSF51905">
    <property type="entry name" value="FAD/NAD(P)-binding domain"/>
    <property type="match status" value="1"/>
</dbReference>
<comment type="cofactor">
    <cofactor evidence="1">
        <name>FAD</name>
        <dbReference type="ChEBI" id="CHEBI:57692"/>
    </cofactor>
</comment>
<dbReference type="NCBIfam" id="TIGR01988">
    <property type="entry name" value="Ubi-OHases"/>
    <property type="match status" value="1"/>
</dbReference>
<evidence type="ECO:0000256" key="5">
    <source>
        <dbReference type="ARBA" id="ARBA00022827"/>
    </source>
</evidence>
<reference evidence="10 11" key="1">
    <citation type="submission" date="2016-10" db="EMBL/GenBank/DDBJ databases">
        <authorList>
            <person name="de Groot N.N."/>
        </authorList>
    </citation>
    <scope>NUCLEOTIDE SEQUENCE [LARGE SCALE GENOMIC DNA]</scope>
    <source>
        <strain evidence="10">1</strain>
    </source>
</reference>
<dbReference type="GO" id="GO:0071949">
    <property type="term" value="F:FAD binding"/>
    <property type="evidence" value="ECO:0007669"/>
    <property type="project" value="InterPro"/>
</dbReference>
<evidence type="ECO:0000259" key="9">
    <source>
        <dbReference type="Pfam" id="PF01494"/>
    </source>
</evidence>
<keyword evidence="7" id="KW-0503">Monooxygenase</keyword>
<dbReference type="InterPro" id="IPR002938">
    <property type="entry name" value="FAD-bd"/>
</dbReference>
<dbReference type="PRINTS" id="PR00420">
    <property type="entry name" value="RNGMNOXGNASE"/>
</dbReference>
<keyword evidence="6 10" id="KW-0560">Oxidoreductase</keyword>